<dbReference type="EMBL" id="UYRT01003925">
    <property type="protein sequence ID" value="VDK34943.1"/>
    <property type="molecule type" value="Genomic_DNA"/>
</dbReference>
<organism evidence="3">
    <name type="scientific">Gongylonema pulchrum</name>
    <dbReference type="NCBI Taxonomy" id="637853"/>
    <lineage>
        <taxon>Eukaryota</taxon>
        <taxon>Metazoa</taxon>
        <taxon>Ecdysozoa</taxon>
        <taxon>Nematoda</taxon>
        <taxon>Chromadorea</taxon>
        <taxon>Rhabditida</taxon>
        <taxon>Spirurina</taxon>
        <taxon>Spiruromorpha</taxon>
        <taxon>Spiruroidea</taxon>
        <taxon>Gongylonematidae</taxon>
        <taxon>Gongylonema</taxon>
    </lineage>
</organism>
<dbReference type="OrthoDB" id="10372812at2759"/>
<evidence type="ECO:0000313" key="2">
    <source>
        <dbReference type="Proteomes" id="UP000271098"/>
    </source>
</evidence>
<name>A0A183D1G6_9BILA</name>
<reference evidence="3" key="1">
    <citation type="submission" date="2016-06" db="UniProtKB">
        <authorList>
            <consortium name="WormBaseParasite"/>
        </authorList>
    </citation>
    <scope>IDENTIFICATION</scope>
</reference>
<protein>
    <submittedName>
        <fullName evidence="3">DUF2283 domain-containing protein</fullName>
    </submittedName>
</protein>
<evidence type="ECO:0000313" key="1">
    <source>
        <dbReference type="EMBL" id="VDK34943.1"/>
    </source>
</evidence>
<sequence>MKTANVSWDQYIAYTVSESESQPAVISIDFKTEVKEGLIIHGTVLSLKDSKPIGDLKLALIYGQLRLTIAEIAEINFDNVILSSDK</sequence>
<keyword evidence="2" id="KW-1185">Reference proteome</keyword>
<dbReference type="WBParaSite" id="GPUH_0000256201-mRNA-1">
    <property type="protein sequence ID" value="GPUH_0000256201-mRNA-1"/>
    <property type="gene ID" value="GPUH_0000256201"/>
</dbReference>
<reference evidence="1 2" key="2">
    <citation type="submission" date="2018-11" db="EMBL/GenBank/DDBJ databases">
        <authorList>
            <consortium name="Pathogen Informatics"/>
        </authorList>
    </citation>
    <scope>NUCLEOTIDE SEQUENCE [LARGE SCALE GENOMIC DNA]</scope>
</reference>
<gene>
    <name evidence="1" type="ORF">GPUH_LOCUS2557</name>
</gene>
<evidence type="ECO:0000313" key="3">
    <source>
        <dbReference type="WBParaSite" id="GPUH_0000256201-mRNA-1"/>
    </source>
</evidence>
<proteinExistence type="predicted"/>
<accession>A0A183D1G6</accession>
<dbReference type="AlphaFoldDB" id="A0A183D1G6"/>
<dbReference type="Proteomes" id="UP000271098">
    <property type="component" value="Unassembled WGS sequence"/>
</dbReference>